<reference evidence="2" key="2">
    <citation type="journal article" date="2023" name="IMA Fungus">
        <title>Comparative genomic study of the Penicillium genus elucidates a diverse pangenome and 15 lateral gene transfer events.</title>
        <authorList>
            <person name="Petersen C."/>
            <person name="Sorensen T."/>
            <person name="Nielsen M.R."/>
            <person name="Sondergaard T.E."/>
            <person name="Sorensen J.L."/>
            <person name="Fitzpatrick D.A."/>
            <person name="Frisvad J.C."/>
            <person name="Nielsen K.L."/>
        </authorList>
    </citation>
    <scope>NUCLEOTIDE SEQUENCE</scope>
    <source>
        <strain evidence="2">IBT 21917</strain>
    </source>
</reference>
<evidence type="ECO:0000313" key="3">
    <source>
        <dbReference type="Proteomes" id="UP001146351"/>
    </source>
</evidence>
<gene>
    <name evidence="2" type="ORF">N7492_003415</name>
</gene>
<feature type="compositionally biased region" description="Basic and acidic residues" evidence="1">
    <location>
        <begin position="11"/>
        <end position="22"/>
    </location>
</feature>
<organism evidence="2 3">
    <name type="scientific">Penicillium capsulatum</name>
    <dbReference type="NCBI Taxonomy" id="69766"/>
    <lineage>
        <taxon>Eukaryota</taxon>
        <taxon>Fungi</taxon>
        <taxon>Dikarya</taxon>
        <taxon>Ascomycota</taxon>
        <taxon>Pezizomycotina</taxon>
        <taxon>Eurotiomycetes</taxon>
        <taxon>Eurotiomycetidae</taxon>
        <taxon>Eurotiales</taxon>
        <taxon>Aspergillaceae</taxon>
        <taxon>Penicillium</taxon>
    </lineage>
</organism>
<dbReference type="EMBL" id="JAPQKO010000002">
    <property type="protein sequence ID" value="KAJ5180205.1"/>
    <property type="molecule type" value="Genomic_DNA"/>
</dbReference>
<accession>A0A9W9LWK0</accession>
<evidence type="ECO:0000313" key="2">
    <source>
        <dbReference type="EMBL" id="KAJ5180205.1"/>
    </source>
</evidence>
<keyword evidence="3" id="KW-1185">Reference proteome</keyword>
<protein>
    <submittedName>
        <fullName evidence="2">Uncharacterized protein</fullName>
    </submittedName>
</protein>
<dbReference type="AlphaFoldDB" id="A0A9W9LWK0"/>
<name>A0A9W9LWK0_9EURO</name>
<proteinExistence type="predicted"/>
<feature type="compositionally biased region" description="Basic and acidic residues" evidence="1">
    <location>
        <begin position="39"/>
        <end position="53"/>
    </location>
</feature>
<dbReference type="OrthoDB" id="4326688at2759"/>
<evidence type="ECO:0000256" key="1">
    <source>
        <dbReference type="SAM" id="MobiDB-lite"/>
    </source>
</evidence>
<dbReference type="Proteomes" id="UP001146351">
    <property type="component" value="Unassembled WGS sequence"/>
</dbReference>
<sequence>MESGSACSKRQRSESPSAERDSKRKRLGPLDTTQTQRTTESEPSKKADIEEGWDKYRDGTEWTSLPPRWADESDLDKYDLDARIARCQRRIDQGIVPRAFRAKMEKLERERKARQKLIDTYPGLDWNSTQRIGALKMLEDFLEKDGDPVEELPNVRALIEAYRSKELVFDGGVTYWSGGEKVGEAKTFELKDFWRLNKGNTGEKGFWVEGVSGPGPSTACAKTAMSTNLGDGLNATRFFLRLGQDLTPPNAVKAPPAIYYPGNRPEIEMDFLDDTGSRHMHILKHDMLQLMGQNAQHQQYPYDQIMGYDVSTLADGRSCFDLCILVEVQMKDNSPTRNWMTRRWFPVMTTVNLNPGPGVDRLGGSWLRSTLYTATAPERPGRIYISDTKTALMGMLPAISQDQAPGPAVSAPSYAAFFPMNASGQREAFPEIPIAGVNLLGGRAP</sequence>
<comment type="caution">
    <text evidence="2">The sequence shown here is derived from an EMBL/GenBank/DDBJ whole genome shotgun (WGS) entry which is preliminary data.</text>
</comment>
<reference evidence="2" key="1">
    <citation type="submission" date="2022-11" db="EMBL/GenBank/DDBJ databases">
        <authorList>
            <person name="Petersen C."/>
        </authorList>
    </citation>
    <scope>NUCLEOTIDE SEQUENCE</scope>
    <source>
        <strain evidence="2">IBT 21917</strain>
    </source>
</reference>
<feature type="region of interest" description="Disordered" evidence="1">
    <location>
        <begin position="1"/>
        <end position="53"/>
    </location>
</feature>